<protein>
    <submittedName>
        <fullName evidence="1">Uncharacterized protein</fullName>
    </submittedName>
</protein>
<dbReference type="EMBL" id="LR796577">
    <property type="protein sequence ID" value="CAB4152875.1"/>
    <property type="molecule type" value="Genomic_DNA"/>
</dbReference>
<reference evidence="1" key="1">
    <citation type="submission" date="2020-04" db="EMBL/GenBank/DDBJ databases">
        <authorList>
            <person name="Chiriac C."/>
            <person name="Salcher M."/>
            <person name="Ghai R."/>
            <person name="Kavagutti S V."/>
        </authorList>
    </citation>
    <scope>NUCLEOTIDE SEQUENCE</scope>
</reference>
<proteinExistence type="predicted"/>
<evidence type="ECO:0000313" key="1">
    <source>
        <dbReference type="EMBL" id="CAB4152875.1"/>
    </source>
</evidence>
<accession>A0A6J5MZY8</accession>
<sequence length="475" mass="50452">MPAPFSLTINGGSNLLEMRSPSSPTTPYVLPSSINLSKSGDGMGDTMRFSVLQDTTPSGTTPWWSSTPDQALIRFTDSELTGAGGTTLFRGRITNISARMNESGTGTIAEVEASDANAILDQVVIYKGRTGTGIAGGGVYTLKVGSGKTDKAIITTLLSYVRGDATTRALFDDRVLTGISSTATSLPAMEFQFGTLRAALDNIVQEAQAKDGIQRRYYIDTTTQAGGGGRLVYGKAPAASGQYPTAPLEIRTANAGDPGPAVATGTTRAATSGASTAASTIAPRGLELASDHDSAKKVAYFLTADGSDGDSDTDPYRRTYTQTGIAYPTRSGSYTSEAVIQAPWIRGTKSERTSRITATAKAYFGSFNAPTRTITFTIRGSGSQPWNAYGYAAGWAQTGPTTYAFVDRWDPGQWVRIVAPELGLTYDGANPELSLYRVERVEMSFSGASMGREFRITCERRPRGLLSRYVSALRT</sequence>
<organism evidence="1">
    <name type="scientific">uncultured Caudovirales phage</name>
    <dbReference type="NCBI Taxonomy" id="2100421"/>
    <lineage>
        <taxon>Viruses</taxon>
        <taxon>Duplodnaviria</taxon>
        <taxon>Heunggongvirae</taxon>
        <taxon>Uroviricota</taxon>
        <taxon>Caudoviricetes</taxon>
        <taxon>Peduoviridae</taxon>
        <taxon>Maltschvirus</taxon>
        <taxon>Maltschvirus maltsch</taxon>
    </lineage>
</organism>
<gene>
    <name evidence="1" type="ORF">UFOVP613_37</name>
</gene>
<name>A0A6J5MZY8_9CAUD</name>